<dbReference type="PANTHER" id="PTHR47481">
    <property type="match status" value="1"/>
</dbReference>
<proteinExistence type="predicted"/>
<keyword evidence="2" id="KW-1185">Reference proteome</keyword>
<name>A0A9R1W2F8_LACSA</name>
<reference evidence="1 2" key="1">
    <citation type="journal article" date="2017" name="Nat. Commun.">
        <title>Genome assembly with in vitro proximity ligation data and whole-genome triplication in lettuce.</title>
        <authorList>
            <person name="Reyes-Chin-Wo S."/>
            <person name="Wang Z."/>
            <person name="Yang X."/>
            <person name="Kozik A."/>
            <person name="Arikit S."/>
            <person name="Song C."/>
            <person name="Xia L."/>
            <person name="Froenicke L."/>
            <person name="Lavelle D.O."/>
            <person name="Truco M.J."/>
            <person name="Xia R."/>
            <person name="Zhu S."/>
            <person name="Xu C."/>
            <person name="Xu H."/>
            <person name="Xu X."/>
            <person name="Cox K."/>
            <person name="Korf I."/>
            <person name="Meyers B.C."/>
            <person name="Michelmore R.W."/>
        </authorList>
    </citation>
    <scope>NUCLEOTIDE SEQUENCE [LARGE SCALE GENOMIC DNA]</scope>
    <source>
        <strain evidence="2">cv. Salinas</strain>
        <tissue evidence="1">Seedlings</tissue>
    </source>
</reference>
<evidence type="ECO:0000313" key="2">
    <source>
        <dbReference type="Proteomes" id="UP000235145"/>
    </source>
</evidence>
<comment type="caution">
    <text evidence="1">The sequence shown here is derived from an EMBL/GenBank/DDBJ whole genome shotgun (WGS) entry which is preliminary data.</text>
</comment>
<organism evidence="1 2">
    <name type="scientific">Lactuca sativa</name>
    <name type="common">Garden lettuce</name>
    <dbReference type="NCBI Taxonomy" id="4236"/>
    <lineage>
        <taxon>Eukaryota</taxon>
        <taxon>Viridiplantae</taxon>
        <taxon>Streptophyta</taxon>
        <taxon>Embryophyta</taxon>
        <taxon>Tracheophyta</taxon>
        <taxon>Spermatophyta</taxon>
        <taxon>Magnoliopsida</taxon>
        <taxon>eudicotyledons</taxon>
        <taxon>Gunneridae</taxon>
        <taxon>Pentapetalae</taxon>
        <taxon>asterids</taxon>
        <taxon>campanulids</taxon>
        <taxon>Asterales</taxon>
        <taxon>Asteraceae</taxon>
        <taxon>Cichorioideae</taxon>
        <taxon>Cichorieae</taxon>
        <taxon>Lactucinae</taxon>
        <taxon>Lactuca</taxon>
    </lineage>
</organism>
<dbReference type="Proteomes" id="UP000235145">
    <property type="component" value="Unassembled WGS sequence"/>
</dbReference>
<dbReference type="EMBL" id="NBSK02000003">
    <property type="protein sequence ID" value="KAJ0215307.1"/>
    <property type="molecule type" value="Genomic_DNA"/>
</dbReference>
<protein>
    <submittedName>
        <fullName evidence="1">Uncharacterized protein</fullName>
    </submittedName>
</protein>
<evidence type="ECO:0000313" key="1">
    <source>
        <dbReference type="EMBL" id="KAJ0215307.1"/>
    </source>
</evidence>
<accession>A0A9R1W2F8</accession>
<gene>
    <name evidence="1" type="ORF">LSAT_V11C300109680</name>
</gene>
<sequence>MIDNVEKKRVIADSLVENLTPFSTEDLIFHIFNGLDSSYRPFIAAFMIKDDNASIDDLIGLFLQEEARLEQKSLRQTIAIPPFSPISPLALNLNCNPSMYNSNNFGSSFTQTSSNYLFDSRHRQP</sequence>
<dbReference type="AlphaFoldDB" id="A0A9R1W2F8"/>
<dbReference type="PANTHER" id="PTHR47481:SF28">
    <property type="entry name" value="RETROTRANSPOSON COPIA-LIKE N-TERMINAL DOMAIN-CONTAINING PROTEIN"/>
    <property type="match status" value="1"/>
</dbReference>